<dbReference type="SMART" id="SM00387">
    <property type="entry name" value="HATPase_c"/>
    <property type="match status" value="1"/>
</dbReference>
<dbReference type="InterPro" id="IPR052023">
    <property type="entry name" value="Histidine_kinase_KdpD"/>
</dbReference>
<evidence type="ECO:0000256" key="4">
    <source>
        <dbReference type="ARBA" id="ARBA00022553"/>
    </source>
</evidence>
<evidence type="ECO:0000256" key="13">
    <source>
        <dbReference type="SAM" id="Phobius"/>
    </source>
</evidence>
<dbReference type="InterPro" id="IPR025201">
    <property type="entry name" value="KdpD_TM"/>
</dbReference>
<dbReference type="SMART" id="SM00388">
    <property type="entry name" value="HisKA"/>
    <property type="match status" value="1"/>
</dbReference>
<dbReference type="PANTHER" id="PTHR45569:SF1">
    <property type="entry name" value="SENSOR PROTEIN KDPD"/>
    <property type="match status" value="1"/>
</dbReference>
<dbReference type="InterPro" id="IPR005467">
    <property type="entry name" value="His_kinase_dom"/>
</dbReference>
<evidence type="ECO:0000256" key="2">
    <source>
        <dbReference type="ARBA" id="ARBA00004141"/>
    </source>
</evidence>
<dbReference type="EMBL" id="FPJE01000026">
    <property type="protein sequence ID" value="SFW71942.1"/>
    <property type="molecule type" value="Genomic_DNA"/>
</dbReference>
<dbReference type="GO" id="GO:0005886">
    <property type="term" value="C:plasma membrane"/>
    <property type="evidence" value="ECO:0007669"/>
    <property type="project" value="TreeGrafter"/>
</dbReference>
<dbReference type="CDD" id="cd00082">
    <property type="entry name" value="HisKA"/>
    <property type="match status" value="1"/>
</dbReference>
<evidence type="ECO:0000256" key="6">
    <source>
        <dbReference type="ARBA" id="ARBA00022692"/>
    </source>
</evidence>
<comment type="subcellular location">
    <subcellularLocation>
        <location evidence="2">Membrane</location>
        <topology evidence="2">Multi-pass membrane protein</topology>
    </subcellularLocation>
</comment>
<keyword evidence="16" id="KW-1185">Reference proteome</keyword>
<keyword evidence="12 13" id="KW-0472">Membrane</keyword>
<gene>
    <name evidence="15" type="ORF">SAMN02927921_03623</name>
</gene>
<comment type="catalytic activity">
    <reaction evidence="1">
        <text>ATP + protein L-histidine = ADP + protein N-phospho-L-histidine.</text>
        <dbReference type="EC" id="2.7.13.3"/>
    </reaction>
</comment>
<keyword evidence="4" id="KW-0597">Phosphoprotein</keyword>
<keyword evidence="11" id="KW-0902">Two-component regulatory system</keyword>
<dbReference type="GO" id="GO:0005524">
    <property type="term" value="F:ATP binding"/>
    <property type="evidence" value="ECO:0007669"/>
    <property type="project" value="UniProtKB-KW"/>
</dbReference>
<evidence type="ECO:0000256" key="7">
    <source>
        <dbReference type="ARBA" id="ARBA00022741"/>
    </source>
</evidence>
<dbReference type="PROSITE" id="PS51257">
    <property type="entry name" value="PROKAR_LIPOPROTEIN"/>
    <property type="match status" value="1"/>
</dbReference>
<dbReference type="Proteomes" id="UP000182248">
    <property type="component" value="Unassembled WGS sequence"/>
</dbReference>
<dbReference type="InterPro" id="IPR004358">
    <property type="entry name" value="Sig_transdc_His_kin-like_C"/>
</dbReference>
<proteinExistence type="predicted"/>
<name>A0A1K1RJR5_9FLAO</name>
<dbReference type="RefSeq" id="WP_139276302.1">
    <property type="nucleotide sequence ID" value="NZ_FPJE01000026.1"/>
</dbReference>
<dbReference type="STRING" id="1150368.SAMN02927921_03623"/>
<sequence length="360" mass="40402">MFDLLRTRKYPAVRQYAISLSLVVLTACIAFLSVDYTGYRVVALVLLLLVSVLAILFDIFPVMVTALLSALIWNYFFIPPTFTFHIGTPEDALMFLMYFVIAFINAVMTFKIREYERKARDEEEKEKSIRLYNTLLNSLSHELRTPISAIIGAIDTIKDSANLSEVNRKELYSEVEIAATRLNRQVENLLSMSRLEAGFLKPKPDWCDINELIFKVIQSIREYAAVHRLVFEPEEDLPLFRTDSGFMVQIFHNILHNAIQHTPADTVITITAVHAGNGCRISVSDNGPGFPEDKIDLVFDKFYRLPHSATGGTGLGLSIAKGFTEALDGQLKLENCAGGGARFIVEIPSETSPVNTLENE</sequence>
<keyword evidence="6 13" id="KW-0812">Transmembrane</keyword>
<dbReference type="Gene3D" id="1.20.120.620">
    <property type="entry name" value="Backbone structure of the membrane domain of e. Coli histidine kinase receptor kdpd"/>
    <property type="match status" value="1"/>
</dbReference>
<dbReference type="SUPFAM" id="SSF47384">
    <property type="entry name" value="Homodimeric domain of signal transducing histidine kinase"/>
    <property type="match status" value="1"/>
</dbReference>
<dbReference type="CDD" id="cd00075">
    <property type="entry name" value="HATPase"/>
    <property type="match status" value="1"/>
</dbReference>
<evidence type="ECO:0000256" key="11">
    <source>
        <dbReference type="ARBA" id="ARBA00023012"/>
    </source>
</evidence>
<reference evidence="15 16" key="1">
    <citation type="submission" date="2016-11" db="EMBL/GenBank/DDBJ databases">
        <authorList>
            <person name="Jaros S."/>
            <person name="Januszkiewicz K."/>
            <person name="Wedrychowicz H."/>
        </authorList>
    </citation>
    <scope>NUCLEOTIDE SEQUENCE [LARGE SCALE GENOMIC DNA]</scope>
    <source>
        <strain evidence="15 16">CGMCC 1.12145</strain>
    </source>
</reference>
<dbReference type="AlphaFoldDB" id="A0A1K1RJR5"/>
<protein>
    <recommendedName>
        <fullName evidence="3">histidine kinase</fullName>
        <ecNumber evidence="3">2.7.13.3</ecNumber>
    </recommendedName>
</protein>
<evidence type="ECO:0000256" key="9">
    <source>
        <dbReference type="ARBA" id="ARBA00022840"/>
    </source>
</evidence>
<dbReference type="InterPro" id="IPR038318">
    <property type="entry name" value="KdpD_sf"/>
</dbReference>
<evidence type="ECO:0000256" key="5">
    <source>
        <dbReference type="ARBA" id="ARBA00022679"/>
    </source>
</evidence>
<dbReference type="GO" id="GO:0000155">
    <property type="term" value="F:phosphorelay sensor kinase activity"/>
    <property type="evidence" value="ECO:0007669"/>
    <property type="project" value="InterPro"/>
</dbReference>
<dbReference type="OrthoDB" id="9804645at2"/>
<feature type="transmembrane region" description="Helical" evidence="13">
    <location>
        <begin position="38"/>
        <end position="57"/>
    </location>
</feature>
<keyword evidence="7" id="KW-0547">Nucleotide-binding</keyword>
<dbReference type="InterPro" id="IPR003594">
    <property type="entry name" value="HATPase_dom"/>
</dbReference>
<dbReference type="Pfam" id="PF00512">
    <property type="entry name" value="HisKA"/>
    <property type="match status" value="1"/>
</dbReference>
<keyword evidence="5" id="KW-0808">Transferase</keyword>
<evidence type="ECO:0000313" key="15">
    <source>
        <dbReference type="EMBL" id="SFW71942.1"/>
    </source>
</evidence>
<evidence type="ECO:0000256" key="12">
    <source>
        <dbReference type="ARBA" id="ARBA00023136"/>
    </source>
</evidence>
<accession>A0A1K1RJR5</accession>
<dbReference type="Pfam" id="PF02518">
    <property type="entry name" value="HATPase_c"/>
    <property type="match status" value="1"/>
</dbReference>
<dbReference type="PANTHER" id="PTHR45569">
    <property type="entry name" value="SENSOR PROTEIN KDPD"/>
    <property type="match status" value="1"/>
</dbReference>
<dbReference type="PROSITE" id="PS50109">
    <property type="entry name" value="HIS_KIN"/>
    <property type="match status" value="1"/>
</dbReference>
<dbReference type="Gene3D" id="3.30.565.10">
    <property type="entry name" value="Histidine kinase-like ATPase, C-terminal domain"/>
    <property type="match status" value="1"/>
</dbReference>
<keyword evidence="8 15" id="KW-0418">Kinase</keyword>
<dbReference type="Pfam" id="PF13493">
    <property type="entry name" value="DUF4118"/>
    <property type="match status" value="1"/>
</dbReference>
<dbReference type="InterPro" id="IPR036890">
    <property type="entry name" value="HATPase_C_sf"/>
</dbReference>
<keyword evidence="9" id="KW-0067">ATP-binding</keyword>
<organism evidence="15 16">
    <name type="scientific">Sinomicrobium oceani</name>
    <dbReference type="NCBI Taxonomy" id="1150368"/>
    <lineage>
        <taxon>Bacteria</taxon>
        <taxon>Pseudomonadati</taxon>
        <taxon>Bacteroidota</taxon>
        <taxon>Flavobacteriia</taxon>
        <taxon>Flavobacteriales</taxon>
        <taxon>Flavobacteriaceae</taxon>
        <taxon>Sinomicrobium</taxon>
    </lineage>
</organism>
<evidence type="ECO:0000259" key="14">
    <source>
        <dbReference type="PROSITE" id="PS50109"/>
    </source>
</evidence>
<evidence type="ECO:0000256" key="3">
    <source>
        <dbReference type="ARBA" id="ARBA00012438"/>
    </source>
</evidence>
<evidence type="ECO:0000256" key="10">
    <source>
        <dbReference type="ARBA" id="ARBA00022989"/>
    </source>
</evidence>
<feature type="transmembrane region" description="Helical" evidence="13">
    <location>
        <begin position="12"/>
        <end position="32"/>
    </location>
</feature>
<evidence type="ECO:0000313" key="16">
    <source>
        <dbReference type="Proteomes" id="UP000182248"/>
    </source>
</evidence>
<evidence type="ECO:0000256" key="8">
    <source>
        <dbReference type="ARBA" id="ARBA00022777"/>
    </source>
</evidence>
<feature type="transmembrane region" description="Helical" evidence="13">
    <location>
        <begin position="92"/>
        <end position="110"/>
    </location>
</feature>
<feature type="domain" description="Histidine kinase" evidence="14">
    <location>
        <begin position="138"/>
        <end position="351"/>
    </location>
</feature>
<keyword evidence="10 13" id="KW-1133">Transmembrane helix</keyword>
<evidence type="ECO:0000256" key="1">
    <source>
        <dbReference type="ARBA" id="ARBA00000085"/>
    </source>
</evidence>
<dbReference type="PRINTS" id="PR00344">
    <property type="entry name" value="BCTRLSENSOR"/>
</dbReference>
<dbReference type="InterPro" id="IPR003661">
    <property type="entry name" value="HisK_dim/P_dom"/>
</dbReference>
<dbReference type="Gene3D" id="1.10.287.130">
    <property type="match status" value="1"/>
</dbReference>
<dbReference type="EC" id="2.7.13.3" evidence="3"/>
<dbReference type="InterPro" id="IPR036097">
    <property type="entry name" value="HisK_dim/P_sf"/>
</dbReference>
<dbReference type="SUPFAM" id="SSF55874">
    <property type="entry name" value="ATPase domain of HSP90 chaperone/DNA topoisomerase II/histidine kinase"/>
    <property type="match status" value="1"/>
</dbReference>